<evidence type="ECO:0000256" key="14">
    <source>
        <dbReference type="RuleBase" id="RU000461"/>
    </source>
</evidence>
<feature type="binding site" description="axial binding residue" evidence="13">
    <location>
        <position position="390"/>
    </location>
    <ligand>
        <name>heme</name>
        <dbReference type="ChEBI" id="CHEBI:30413"/>
    </ligand>
    <ligandPart>
        <name>Fe</name>
        <dbReference type="ChEBI" id="CHEBI:18248"/>
    </ligandPart>
</feature>
<dbReference type="AlphaFoldDB" id="A0AAE0TH46"/>
<comment type="caution">
    <text evidence="15">The sequence shown here is derived from an EMBL/GenBank/DDBJ whole genome shotgun (WGS) entry which is preliminary data.</text>
</comment>
<evidence type="ECO:0000313" key="15">
    <source>
        <dbReference type="EMBL" id="KAK3610296.1"/>
    </source>
</evidence>
<organism evidence="15 16">
    <name type="scientific">Potamilus streckersoni</name>
    <dbReference type="NCBI Taxonomy" id="2493646"/>
    <lineage>
        <taxon>Eukaryota</taxon>
        <taxon>Metazoa</taxon>
        <taxon>Spiralia</taxon>
        <taxon>Lophotrochozoa</taxon>
        <taxon>Mollusca</taxon>
        <taxon>Bivalvia</taxon>
        <taxon>Autobranchia</taxon>
        <taxon>Heteroconchia</taxon>
        <taxon>Palaeoheterodonta</taxon>
        <taxon>Unionida</taxon>
        <taxon>Unionoidea</taxon>
        <taxon>Unionidae</taxon>
        <taxon>Ambleminae</taxon>
        <taxon>Lampsilini</taxon>
        <taxon>Potamilus</taxon>
    </lineage>
</organism>
<evidence type="ECO:0000256" key="9">
    <source>
        <dbReference type="ARBA" id="ARBA00022848"/>
    </source>
</evidence>
<accession>A0AAE0TH46</accession>
<gene>
    <name evidence="15" type="ORF">CHS0354_029762</name>
</gene>
<reference evidence="15" key="1">
    <citation type="journal article" date="2021" name="Genome Biol. Evol.">
        <title>A High-Quality Reference Genome for a Parasitic Bivalve with Doubly Uniparental Inheritance (Bivalvia: Unionida).</title>
        <authorList>
            <person name="Smith C.H."/>
        </authorList>
    </citation>
    <scope>NUCLEOTIDE SEQUENCE</scope>
    <source>
        <strain evidence="15">CHS0354</strain>
    </source>
</reference>
<dbReference type="PRINTS" id="PR00385">
    <property type="entry name" value="P450"/>
</dbReference>
<name>A0AAE0TH46_9BIVA</name>
<dbReference type="GO" id="GO:0005789">
    <property type="term" value="C:endoplasmic reticulum membrane"/>
    <property type="evidence" value="ECO:0007669"/>
    <property type="project" value="UniProtKB-SubCell"/>
</dbReference>
<keyword evidence="11 13" id="KW-0408">Iron</keyword>
<evidence type="ECO:0000256" key="5">
    <source>
        <dbReference type="ARBA" id="ARBA00012109"/>
    </source>
</evidence>
<keyword evidence="7 13" id="KW-0479">Metal-binding</keyword>
<evidence type="ECO:0000256" key="13">
    <source>
        <dbReference type="PIRSR" id="PIRSR602401-1"/>
    </source>
</evidence>
<comment type="cofactor">
    <cofactor evidence="1 13">
        <name>heme</name>
        <dbReference type="ChEBI" id="CHEBI:30413"/>
    </cofactor>
</comment>
<evidence type="ECO:0000256" key="6">
    <source>
        <dbReference type="ARBA" id="ARBA00022617"/>
    </source>
</evidence>
<dbReference type="GO" id="GO:0020037">
    <property type="term" value="F:heme binding"/>
    <property type="evidence" value="ECO:0007669"/>
    <property type="project" value="InterPro"/>
</dbReference>
<dbReference type="PANTHER" id="PTHR24289">
    <property type="entry name" value="STEROID 17-ALPHA-HYDROXYLASE/17,20 LYASE"/>
    <property type="match status" value="1"/>
</dbReference>
<dbReference type="GO" id="GO:0042448">
    <property type="term" value="P:progesterone metabolic process"/>
    <property type="evidence" value="ECO:0007669"/>
    <property type="project" value="TreeGrafter"/>
</dbReference>
<comment type="similarity">
    <text evidence="4 14">Belongs to the cytochrome P450 family.</text>
</comment>
<dbReference type="GO" id="GO:0005506">
    <property type="term" value="F:iron ion binding"/>
    <property type="evidence" value="ECO:0007669"/>
    <property type="project" value="InterPro"/>
</dbReference>
<dbReference type="PRINTS" id="PR00463">
    <property type="entry name" value="EP450I"/>
</dbReference>
<reference evidence="15" key="2">
    <citation type="journal article" date="2021" name="Genome Biol. Evol.">
        <title>Developing a high-quality reference genome for a parasitic bivalve with doubly uniparental inheritance (Bivalvia: Unionida).</title>
        <authorList>
            <person name="Smith C.H."/>
        </authorList>
    </citation>
    <scope>NUCLEOTIDE SEQUENCE</scope>
    <source>
        <strain evidence="15">CHS0354</strain>
        <tissue evidence="15">Mantle</tissue>
    </source>
</reference>
<dbReference type="GO" id="GO:0042446">
    <property type="term" value="P:hormone biosynthetic process"/>
    <property type="evidence" value="ECO:0007669"/>
    <property type="project" value="TreeGrafter"/>
</dbReference>
<dbReference type="PANTHER" id="PTHR24289:SF21">
    <property type="entry name" value="CYTOCHROME P450 1A"/>
    <property type="match status" value="1"/>
</dbReference>
<evidence type="ECO:0000256" key="11">
    <source>
        <dbReference type="ARBA" id="ARBA00023004"/>
    </source>
</evidence>
<comment type="subcellular location">
    <subcellularLocation>
        <location evidence="3">Endoplasmic reticulum membrane</location>
        <topology evidence="3">Peripheral membrane protein</topology>
    </subcellularLocation>
    <subcellularLocation>
        <location evidence="2">Microsome membrane</location>
        <topology evidence="2">Peripheral membrane protein</topology>
    </subcellularLocation>
</comment>
<evidence type="ECO:0000256" key="3">
    <source>
        <dbReference type="ARBA" id="ARBA00004406"/>
    </source>
</evidence>
<keyword evidence="16" id="KW-1185">Reference proteome</keyword>
<dbReference type="PROSITE" id="PS00086">
    <property type="entry name" value="CYTOCHROME_P450"/>
    <property type="match status" value="1"/>
</dbReference>
<evidence type="ECO:0000256" key="10">
    <source>
        <dbReference type="ARBA" id="ARBA00023002"/>
    </source>
</evidence>
<dbReference type="InterPro" id="IPR001128">
    <property type="entry name" value="Cyt_P450"/>
</dbReference>
<dbReference type="Pfam" id="PF00067">
    <property type="entry name" value="p450"/>
    <property type="match status" value="2"/>
</dbReference>
<dbReference type="SUPFAM" id="SSF48264">
    <property type="entry name" value="Cytochrome P450"/>
    <property type="match status" value="1"/>
</dbReference>
<evidence type="ECO:0000256" key="4">
    <source>
        <dbReference type="ARBA" id="ARBA00010617"/>
    </source>
</evidence>
<proteinExistence type="inferred from homology"/>
<keyword evidence="8" id="KW-0256">Endoplasmic reticulum</keyword>
<evidence type="ECO:0000313" key="16">
    <source>
        <dbReference type="Proteomes" id="UP001195483"/>
    </source>
</evidence>
<evidence type="ECO:0000256" key="12">
    <source>
        <dbReference type="ARBA" id="ARBA00023033"/>
    </source>
</evidence>
<dbReference type="GO" id="GO:0004508">
    <property type="term" value="F:steroid 17-alpha-monooxygenase activity"/>
    <property type="evidence" value="ECO:0007669"/>
    <property type="project" value="TreeGrafter"/>
</dbReference>
<dbReference type="Proteomes" id="UP001195483">
    <property type="component" value="Unassembled WGS sequence"/>
</dbReference>
<dbReference type="EC" id="1.14.14.1" evidence="5"/>
<evidence type="ECO:0000256" key="7">
    <source>
        <dbReference type="ARBA" id="ARBA00022723"/>
    </source>
</evidence>
<dbReference type="EMBL" id="JAEAOA010001777">
    <property type="protein sequence ID" value="KAK3610296.1"/>
    <property type="molecule type" value="Genomic_DNA"/>
</dbReference>
<dbReference type="InterPro" id="IPR017972">
    <property type="entry name" value="Cyt_P450_CS"/>
</dbReference>
<keyword evidence="9" id="KW-0492">Microsome</keyword>
<sequence length="444" mass="50538">MSATIILLFTAIISLYLIRLKRSRKPSSTAPGPYSWPVLGNLLSLGRKPHLTLTKMRETYRDVYQIMLGSCPTIILNGLQTIKQALVKQAEDFAGRPNFYSFKYIANGKSMGFGDYGAQHCIISEGHVLTQHLFEMDNEPFNPHNEIYLSVGNIICALCFGKLYKRDDSDFLQLVKNNDEFMAFAGAGNPVDIMPFIAILETMDAFCLKKQKEHLKTYEPSNVRDITDALIKAARETPEEKKKAEMIGAGFDTISSTLQWSILYMITNPEIQEKVHQELKNKYGFDKDPDFADLKDLPFTEAVLLETMRHSCIFPMALPHSATKDTTINGNFVKDKTLVFGNLWSISHDPNNFPKPDIYDPYRFLEKDSMTVNRTKAEQFLPFGTGRRKCPGKLLAWMEIFYFFTIMIQKCKFSKAPGENPVVDCKYGLTLKPLDFNVMVSKRT</sequence>
<keyword evidence="12 14" id="KW-0503">Monooxygenase</keyword>
<dbReference type="InterPro" id="IPR002401">
    <property type="entry name" value="Cyt_P450_E_grp-I"/>
</dbReference>
<keyword evidence="10 14" id="KW-0560">Oxidoreductase</keyword>
<keyword evidence="6 13" id="KW-0349">Heme</keyword>
<dbReference type="InterPro" id="IPR036396">
    <property type="entry name" value="Cyt_P450_sf"/>
</dbReference>
<evidence type="ECO:0000256" key="8">
    <source>
        <dbReference type="ARBA" id="ARBA00022824"/>
    </source>
</evidence>
<protein>
    <recommendedName>
        <fullName evidence="5">unspecific monooxygenase</fullName>
        <ecNumber evidence="5">1.14.14.1</ecNumber>
    </recommendedName>
</protein>
<dbReference type="Gene3D" id="1.10.630.10">
    <property type="entry name" value="Cytochrome P450"/>
    <property type="match status" value="1"/>
</dbReference>
<reference evidence="15" key="3">
    <citation type="submission" date="2023-05" db="EMBL/GenBank/DDBJ databases">
        <authorList>
            <person name="Smith C.H."/>
        </authorList>
    </citation>
    <scope>NUCLEOTIDE SEQUENCE</scope>
    <source>
        <strain evidence="15">CHS0354</strain>
        <tissue evidence="15">Mantle</tissue>
    </source>
</reference>
<evidence type="ECO:0000256" key="2">
    <source>
        <dbReference type="ARBA" id="ARBA00004174"/>
    </source>
</evidence>
<evidence type="ECO:0000256" key="1">
    <source>
        <dbReference type="ARBA" id="ARBA00001971"/>
    </source>
</evidence>